<evidence type="ECO:0000313" key="3">
    <source>
        <dbReference type="Proteomes" id="UP000018211"/>
    </source>
</evidence>
<proteinExistence type="predicted"/>
<gene>
    <name evidence="2" type="ORF">VIBNISOn1_1900003</name>
</gene>
<protein>
    <submittedName>
        <fullName evidence="2">SAM-dependent methyltransferase</fullName>
    </submittedName>
</protein>
<dbReference type="PANTHER" id="PTHR42912">
    <property type="entry name" value="METHYLTRANSFERASE"/>
    <property type="match status" value="1"/>
</dbReference>
<accession>A0AAV2VQ71</accession>
<feature type="domain" description="Methyltransferase type 11" evidence="1">
    <location>
        <begin position="44"/>
        <end position="139"/>
    </location>
</feature>
<dbReference type="InterPro" id="IPR029063">
    <property type="entry name" value="SAM-dependent_MTases_sf"/>
</dbReference>
<comment type="caution">
    <text evidence="2">The sequence shown here is derived from an EMBL/GenBank/DDBJ whole genome shotgun (WGS) entry which is preliminary data.</text>
</comment>
<dbReference type="GO" id="GO:0008757">
    <property type="term" value="F:S-adenosylmethionine-dependent methyltransferase activity"/>
    <property type="evidence" value="ECO:0007669"/>
    <property type="project" value="InterPro"/>
</dbReference>
<organism evidence="2 3">
    <name type="scientific">Vibrio nigripulchritudo SOn1</name>
    <dbReference type="NCBI Taxonomy" id="1238450"/>
    <lineage>
        <taxon>Bacteria</taxon>
        <taxon>Pseudomonadati</taxon>
        <taxon>Pseudomonadota</taxon>
        <taxon>Gammaproteobacteria</taxon>
        <taxon>Vibrionales</taxon>
        <taxon>Vibrionaceae</taxon>
        <taxon>Vibrio</taxon>
    </lineage>
</organism>
<dbReference type="InterPro" id="IPR050508">
    <property type="entry name" value="Methyltransf_Superfamily"/>
</dbReference>
<reference evidence="2 3" key="1">
    <citation type="journal article" date="2013" name="ISME J.">
        <title>Comparative genomics of pathogenic lineages of Vibrio nigripulchritudo identifies virulence-associated traits.</title>
        <authorList>
            <person name="Goudenege D."/>
            <person name="Labreuche Y."/>
            <person name="Krin E."/>
            <person name="Ansquer D."/>
            <person name="Mangenot S."/>
            <person name="Calteau A."/>
            <person name="Medigue C."/>
            <person name="Mazel D."/>
            <person name="Polz M.F."/>
            <person name="Le Roux F."/>
        </authorList>
    </citation>
    <scope>NUCLEOTIDE SEQUENCE [LARGE SCALE GENOMIC DNA]</scope>
    <source>
        <strain evidence="2 3">SOn1</strain>
    </source>
</reference>
<keyword evidence="2" id="KW-0489">Methyltransferase</keyword>
<dbReference type="Pfam" id="PF08241">
    <property type="entry name" value="Methyltransf_11"/>
    <property type="match status" value="1"/>
</dbReference>
<evidence type="ECO:0000259" key="1">
    <source>
        <dbReference type="Pfam" id="PF08241"/>
    </source>
</evidence>
<name>A0AAV2VQ71_9VIBR</name>
<dbReference type="GO" id="GO:0032259">
    <property type="term" value="P:methylation"/>
    <property type="evidence" value="ECO:0007669"/>
    <property type="project" value="UniProtKB-KW"/>
</dbReference>
<dbReference type="InterPro" id="IPR013216">
    <property type="entry name" value="Methyltransf_11"/>
</dbReference>
<dbReference type="AlphaFoldDB" id="A0AAV2VQ71"/>
<dbReference type="Proteomes" id="UP000018211">
    <property type="component" value="Unassembled WGS sequence"/>
</dbReference>
<evidence type="ECO:0000313" key="2">
    <source>
        <dbReference type="EMBL" id="CCO46839.1"/>
    </source>
</evidence>
<keyword evidence="2" id="KW-0808">Transferase</keyword>
<dbReference type="Gene3D" id="3.40.50.150">
    <property type="entry name" value="Vaccinia Virus protein VP39"/>
    <property type="match status" value="1"/>
</dbReference>
<dbReference type="SUPFAM" id="SSF53335">
    <property type="entry name" value="S-adenosyl-L-methionine-dependent methyltransferases"/>
    <property type="match status" value="1"/>
</dbReference>
<dbReference type="RefSeq" id="WP_022611880.1">
    <property type="nucleotide sequence ID" value="NZ_LK391965.1"/>
</dbReference>
<sequence>MKFDMYTKHAREYAKAVEDNIYNANFERPSTLALVGDVTGKVVLDLGCGSGEYADHFLKAGAANVTCVDLSSEMIQLVQSRFGEKVRAYAQDLSLGLPQEKAASADVIVCPLMVHYLKDLSAFFKECARVLKPTGVLVFSTHHPMVDFSESPSGDYFQCELIEEKWHTLSQPVEVSFYRRSLTESFAAITQSGLVVSQFTEGQVTEKVKEMSPDRYHRLKTKPQFMFIQCLHRQSLVQS</sequence>
<dbReference type="PANTHER" id="PTHR42912:SF93">
    <property type="entry name" value="N6-ADENOSINE-METHYLTRANSFERASE TMT1A"/>
    <property type="match status" value="1"/>
</dbReference>
<dbReference type="CDD" id="cd02440">
    <property type="entry name" value="AdoMet_MTases"/>
    <property type="match status" value="1"/>
</dbReference>
<dbReference type="EMBL" id="CAOF01000102">
    <property type="protein sequence ID" value="CCO46839.1"/>
    <property type="molecule type" value="Genomic_DNA"/>
</dbReference>